<dbReference type="InterPro" id="IPR005135">
    <property type="entry name" value="Endo/exonuclease/phosphatase"/>
</dbReference>
<dbReference type="Pfam" id="PF14529">
    <property type="entry name" value="Exo_endo_phos_2"/>
    <property type="match status" value="1"/>
</dbReference>
<dbReference type="InterPro" id="IPR036691">
    <property type="entry name" value="Endo/exonu/phosph_ase_sf"/>
</dbReference>
<dbReference type="Proteomes" id="UP001623348">
    <property type="component" value="Unassembled WGS sequence"/>
</dbReference>
<keyword evidence="3" id="KW-1185">Reference proteome</keyword>
<comment type="caution">
    <text evidence="2">The sequence shown here is derived from an EMBL/GenBank/DDBJ whole genome shotgun (WGS) entry which is preliminary data.</text>
</comment>
<gene>
    <name evidence="2" type="ORF">GRJ2_001304400</name>
</gene>
<dbReference type="AlphaFoldDB" id="A0ABC9WT61"/>
<accession>A0ABC9WT61</accession>
<dbReference type="Gene3D" id="3.60.10.10">
    <property type="entry name" value="Endonuclease/exonuclease/phosphatase"/>
    <property type="match status" value="1"/>
</dbReference>
<evidence type="ECO:0000313" key="2">
    <source>
        <dbReference type="EMBL" id="GAB0188391.1"/>
    </source>
</evidence>
<dbReference type="PANTHER" id="PTHR33395">
    <property type="entry name" value="TRANSCRIPTASE, PUTATIVE-RELATED-RELATED"/>
    <property type="match status" value="1"/>
</dbReference>
<sequence length="188" mass="21251">MSDVCYRPPNEDKEADDIFYKQLGEVSQSVALVLVGDFNLPEVCWKYNTAERKQSRRFLECVEDNFLTQLVREPTREGALLDLLFANTEGLVGDVMVGGRLGPSDYEMIEFLILGEVRRGVSRTATLDFRRAGFGLFRTLVGRVPQEAVLRGKGVSEGWTFFKKKALKVQEQGPCAKRRVGREEDRPG</sequence>
<dbReference type="PANTHER" id="PTHR33395:SF22">
    <property type="entry name" value="REVERSE TRANSCRIPTASE DOMAIN-CONTAINING PROTEIN"/>
    <property type="match status" value="1"/>
</dbReference>
<protein>
    <recommendedName>
        <fullName evidence="1">Endonuclease/exonuclease/phosphatase domain-containing protein</fullName>
    </recommendedName>
</protein>
<proteinExistence type="predicted"/>
<dbReference type="EMBL" id="BAAFJT010000004">
    <property type="protein sequence ID" value="GAB0188391.1"/>
    <property type="molecule type" value="Genomic_DNA"/>
</dbReference>
<reference evidence="2 3" key="1">
    <citation type="submission" date="2024-06" db="EMBL/GenBank/DDBJ databases">
        <title>The draft genome of Grus japonensis, version 3.</title>
        <authorList>
            <person name="Nabeshima K."/>
            <person name="Suzuki S."/>
            <person name="Onuma M."/>
        </authorList>
    </citation>
    <scope>NUCLEOTIDE SEQUENCE [LARGE SCALE GENOMIC DNA]</scope>
    <source>
        <strain evidence="2 3">451A</strain>
    </source>
</reference>
<feature type="domain" description="Endonuclease/exonuclease/phosphatase" evidence="1">
    <location>
        <begin position="5"/>
        <end position="89"/>
    </location>
</feature>
<organism evidence="2 3">
    <name type="scientific">Grus japonensis</name>
    <name type="common">Japanese crane</name>
    <name type="synonym">Red-crowned crane</name>
    <dbReference type="NCBI Taxonomy" id="30415"/>
    <lineage>
        <taxon>Eukaryota</taxon>
        <taxon>Metazoa</taxon>
        <taxon>Chordata</taxon>
        <taxon>Craniata</taxon>
        <taxon>Vertebrata</taxon>
        <taxon>Euteleostomi</taxon>
        <taxon>Archelosauria</taxon>
        <taxon>Archosauria</taxon>
        <taxon>Dinosauria</taxon>
        <taxon>Saurischia</taxon>
        <taxon>Theropoda</taxon>
        <taxon>Coelurosauria</taxon>
        <taxon>Aves</taxon>
        <taxon>Neognathae</taxon>
        <taxon>Neoaves</taxon>
        <taxon>Gruiformes</taxon>
        <taxon>Gruidae</taxon>
        <taxon>Grus</taxon>
    </lineage>
</organism>
<name>A0ABC9WT61_GRUJA</name>
<evidence type="ECO:0000259" key="1">
    <source>
        <dbReference type="Pfam" id="PF14529"/>
    </source>
</evidence>
<evidence type="ECO:0000313" key="3">
    <source>
        <dbReference type="Proteomes" id="UP001623348"/>
    </source>
</evidence>